<dbReference type="PATRIC" id="fig|1612624.7.peg.314"/>
<dbReference type="OrthoDB" id="8217233at2"/>
<feature type="coiled-coil region" evidence="1">
    <location>
        <begin position="59"/>
        <end position="93"/>
    </location>
</feature>
<keyword evidence="1" id="KW-0175">Coiled coil</keyword>
<dbReference type="NCBIfam" id="NF010416">
    <property type="entry name" value="PRK13842.1"/>
    <property type="match status" value="1"/>
</dbReference>
<name>A0A1C7P837_9HYPH</name>
<gene>
    <name evidence="2" type="ORF">ADU59_01505</name>
</gene>
<accession>A0A1C7P837</accession>
<comment type="caution">
    <text evidence="2">The sequence shown here is derived from an EMBL/GenBank/DDBJ whole genome shotgun (WGS) entry which is preliminary data.</text>
</comment>
<evidence type="ECO:0000256" key="1">
    <source>
        <dbReference type="SAM" id="Coils"/>
    </source>
</evidence>
<reference evidence="2 3" key="1">
    <citation type="journal article" date="2016" name="Syst. Appl. Microbiol.">
        <title>Pararhizobium polonicum sp. nov. isolated from tumors on stone fruit rootstocks.</title>
        <authorList>
            <person name="Pulawska J."/>
            <person name="Kuzmanovic N."/>
            <person name="Willems A."/>
            <person name="Pothier J.F."/>
        </authorList>
    </citation>
    <scope>NUCLEOTIDE SEQUENCE [LARGE SCALE GENOMIC DNA]</scope>
    <source>
        <strain evidence="2 3">F5.1</strain>
        <plasmid evidence="2">pF5.1b</plasmid>
    </source>
</reference>
<dbReference type="Proteomes" id="UP000093111">
    <property type="component" value="Plasmid pF5.1b"/>
</dbReference>
<organism evidence="2 3">
    <name type="scientific">Pararhizobium polonicum</name>
    <dbReference type="NCBI Taxonomy" id="1612624"/>
    <lineage>
        <taxon>Bacteria</taxon>
        <taxon>Pseudomonadati</taxon>
        <taxon>Pseudomonadota</taxon>
        <taxon>Alphaproteobacteria</taxon>
        <taxon>Hyphomicrobiales</taxon>
        <taxon>Rhizobiaceae</taxon>
        <taxon>Rhizobium/Agrobacterium group</taxon>
        <taxon>Pararhizobium</taxon>
    </lineage>
</organism>
<dbReference type="InterPro" id="IPR014147">
    <property type="entry name" value="T4SS_TrbJ"/>
</dbReference>
<evidence type="ECO:0000313" key="2">
    <source>
        <dbReference type="EMBL" id="OBZ97433.1"/>
    </source>
</evidence>
<keyword evidence="3" id="KW-1185">Reference proteome</keyword>
<dbReference type="AlphaFoldDB" id="A0A1C7P837"/>
<protein>
    <submittedName>
        <fullName evidence="2">Conjugal transfer protein TrbJ</fullName>
    </submittedName>
</protein>
<geneLocation type="plasmid" evidence="3">
    <name>pf5.1b</name>
</geneLocation>
<keyword evidence="2" id="KW-0614">Plasmid</keyword>
<dbReference type="NCBIfam" id="TIGR02780">
    <property type="entry name" value="TrbJ_Ti"/>
    <property type="match status" value="1"/>
</dbReference>
<dbReference type="RefSeq" id="WP_068950985.1">
    <property type="nucleotide sequence ID" value="NZ_CM004503.1"/>
</dbReference>
<evidence type="ECO:0000313" key="3">
    <source>
        <dbReference type="Proteomes" id="UP000093111"/>
    </source>
</evidence>
<proteinExistence type="predicted"/>
<dbReference type="EMBL" id="LGLV01000002">
    <property type="protein sequence ID" value="OBZ97433.1"/>
    <property type="molecule type" value="Genomic_DNA"/>
</dbReference>
<sequence length="269" mass="29520">MPIHFSRSLEAARAVMIAAIIIPVALPVPTQAGGVTGQATEWTQIANNAELISLVGKSAEQVNNQIKQISQLAEQIQNQINIYNNLLQNTAQLPDHIWGQVENDLTKLQSVVAQGQGVAFSMGNIDDVLKQRFQSFADMKSNLPDGQSFSSSYQGWSDTNRDTIAGTLKAASLTSDQFSSEESTMSSLRSMSETADGQMKALQVGHQIAAQEVAQMQKLRGLVSQQTTMMGTWFQSEQAQKDLAQARREQFFNAPTNDIRGGQTMEPRW</sequence>